<evidence type="ECO:0000313" key="1">
    <source>
        <dbReference type="EMBL" id="TGZ60455.1"/>
    </source>
</evidence>
<dbReference type="EMBL" id="SJOL01008373">
    <property type="protein sequence ID" value="TGZ60455.1"/>
    <property type="molecule type" value="Genomic_DNA"/>
</dbReference>
<comment type="caution">
    <text evidence="1">The sequence shown here is derived from an EMBL/GenBank/DDBJ whole genome shotgun (WGS) entry which is preliminary data.</text>
</comment>
<evidence type="ECO:0000313" key="2">
    <source>
        <dbReference type="Proteomes" id="UP000308267"/>
    </source>
</evidence>
<dbReference type="Proteomes" id="UP000308267">
    <property type="component" value="Unassembled WGS sequence"/>
</dbReference>
<accession>A0A4S2LAS6</accession>
<protein>
    <submittedName>
        <fullName evidence="1">Uncharacterized protein</fullName>
    </submittedName>
</protein>
<organism evidence="1 2">
    <name type="scientific">Opisthorchis felineus</name>
    <dbReference type="NCBI Taxonomy" id="147828"/>
    <lineage>
        <taxon>Eukaryota</taxon>
        <taxon>Metazoa</taxon>
        <taxon>Spiralia</taxon>
        <taxon>Lophotrochozoa</taxon>
        <taxon>Platyhelminthes</taxon>
        <taxon>Trematoda</taxon>
        <taxon>Digenea</taxon>
        <taxon>Opisthorchiida</taxon>
        <taxon>Opisthorchiata</taxon>
        <taxon>Opisthorchiidae</taxon>
        <taxon>Opisthorchis</taxon>
    </lineage>
</organism>
<gene>
    <name evidence="1" type="ORF">CRM22_008526</name>
</gene>
<reference evidence="1 2" key="1">
    <citation type="journal article" date="2019" name="BMC Genomics">
        <title>New insights from Opisthorchis felineus genome: update on genomics of the epidemiologically important liver flukes.</title>
        <authorList>
            <person name="Ershov N.I."/>
            <person name="Mordvinov V.A."/>
            <person name="Prokhortchouk E.B."/>
            <person name="Pakharukova M.Y."/>
            <person name="Gunbin K.V."/>
            <person name="Ustyantsev K."/>
            <person name="Genaev M.A."/>
            <person name="Blinov A.G."/>
            <person name="Mazur A."/>
            <person name="Boulygina E."/>
            <person name="Tsygankova S."/>
            <person name="Khrameeva E."/>
            <person name="Chekanov N."/>
            <person name="Fan G."/>
            <person name="Xiao A."/>
            <person name="Zhang H."/>
            <person name="Xu X."/>
            <person name="Yang H."/>
            <person name="Solovyev V."/>
            <person name="Lee S.M."/>
            <person name="Liu X."/>
            <person name="Afonnikov D.A."/>
            <person name="Skryabin K.G."/>
        </authorList>
    </citation>
    <scope>NUCLEOTIDE SEQUENCE [LARGE SCALE GENOMIC DNA]</scope>
    <source>
        <strain evidence="1">AK-0245</strain>
        <tissue evidence="1">Whole organism</tissue>
    </source>
</reference>
<dbReference type="AlphaFoldDB" id="A0A4S2LAS6"/>
<name>A0A4S2LAS6_OPIFE</name>
<keyword evidence="2" id="KW-1185">Reference proteome</keyword>
<sequence>MWRRYFGPARNYGTHQVKQASLTNGCTLQVDNGFSQFLCVFPLKKGNNKNTKLGGKSPKQTPVECLFTTYRMYACATHQHAFPVCRVKVPEMEVQNCHDFSFHHNFLNKSSIGANRE</sequence>
<proteinExistence type="predicted"/>